<dbReference type="EMBL" id="FOJO01000060">
    <property type="protein sequence ID" value="SFA62697.1"/>
    <property type="molecule type" value="Genomic_DNA"/>
</dbReference>
<dbReference type="PROSITE" id="PS50943">
    <property type="entry name" value="HTH_CROC1"/>
    <property type="match status" value="1"/>
</dbReference>
<dbReference type="CDD" id="cd00093">
    <property type="entry name" value="HTH_XRE"/>
    <property type="match status" value="1"/>
</dbReference>
<gene>
    <name evidence="2" type="ORF">IT41_19500</name>
    <name evidence="3" type="ORF">SAMN04487972_1602</name>
</gene>
<evidence type="ECO:0000313" key="5">
    <source>
        <dbReference type="Proteomes" id="UP000182312"/>
    </source>
</evidence>
<evidence type="ECO:0000313" key="3">
    <source>
        <dbReference type="EMBL" id="SFA62697.1"/>
    </source>
</evidence>
<dbReference type="InterPro" id="IPR010982">
    <property type="entry name" value="Lambda_DNA-bd_dom_sf"/>
</dbReference>
<reference evidence="3 5" key="3">
    <citation type="submission" date="2016-10" db="EMBL/GenBank/DDBJ databases">
        <authorList>
            <person name="de Groot N.N."/>
        </authorList>
    </citation>
    <scope>NUCLEOTIDE SEQUENCE [LARGE SCALE GENOMIC DNA]</scope>
    <source>
        <strain evidence="3 5">CGMCC 1.6117</strain>
    </source>
</reference>
<dbReference type="AlphaFoldDB" id="A0A099EUK4"/>
<dbReference type="EMBL" id="JRKN01000066">
    <property type="protein sequence ID" value="KGJ01681.1"/>
    <property type="molecule type" value="Genomic_DNA"/>
</dbReference>
<dbReference type="STRING" id="376733.SAMN04487972_1602"/>
<organism evidence="2 4">
    <name type="scientific">Paracoccus halophilus</name>
    <dbReference type="NCBI Taxonomy" id="376733"/>
    <lineage>
        <taxon>Bacteria</taxon>
        <taxon>Pseudomonadati</taxon>
        <taxon>Pseudomonadota</taxon>
        <taxon>Alphaproteobacteria</taxon>
        <taxon>Rhodobacterales</taxon>
        <taxon>Paracoccaceae</taxon>
        <taxon>Paracoccus</taxon>
    </lineage>
</organism>
<keyword evidence="4" id="KW-1185">Reference proteome</keyword>
<name>A0A099EUK4_9RHOB</name>
<sequence length="405" mass="46653">MAFKAELLKAKLKEAGKTRAFLSEVTGRTERTVSRWLNNGPRPKDKDLQKIAEALGCDAREFDPSFAPESSDSVPVHAHVSVAAHNAFAVMNLRYGVSQREIIELAPVLFSMVAGYAMSIPQDDEEFEREAHQRGLGSSNYLIQPGEDGLTISDLDERAIQRNKCFGLPPQSEFGFSSRNFFYEAIKRLSRQIDGYVDTRHFVEPEAGKAPTALGFIPDINLFNNMTDGDVGLQDGLLRGQIRLSSLLAGLKAGKYKNINDFREDLRHNLKKEKEEFRKPLSHQRAVGEVQRNAWLTFYEERYPDLAREYDQLVATHCHEEGWYPIEYSDEQKEKFWTKPYLEERFIIESSFPELQRRRKAGLYADPIMDPTYRRLKKLEDHRTKLRHEFNPGDPDLPRVHEFVL</sequence>
<accession>A0A099EUK4</accession>
<dbReference type="SMART" id="SM00530">
    <property type="entry name" value="HTH_XRE"/>
    <property type="match status" value="1"/>
</dbReference>
<dbReference type="eggNOG" id="ENOG5031471">
    <property type="taxonomic scope" value="Bacteria"/>
</dbReference>
<evidence type="ECO:0000259" key="1">
    <source>
        <dbReference type="PROSITE" id="PS50943"/>
    </source>
</evidence>
<evidence type="ECO:0000313" key="4">
    <source>
        <dbReference type="Proteomes" id="UP000029846"/>
    </source>
</evidence>
<dbReference type="Proteomes" id="UP000029846">
    <property type="component" value="Unassembled WGS sequence"/>
</dbReference>
<dbReference type="InterPro" id="IPR001387">
    <property type="entry name" value="Cro/C1-type_HTH"/>
</dbReference>
<feature type="domain" description="HTH cro/C1-type" evidence="1">
    <location>
        <begin position="8"/>
        <end position="62"/>
    </location>
</feature>
<dbReference type="Pfam" id="PF01381">
    <property type="entry name" value="HTH_3"/>
    <property type="match status" value="1"/>
</dbReference>
<reference evidence="2 4" key="1">
    <citation type="submission" date="2014-09" db="EMBL/GenBank/DDBJ databases">
        <authorList>
            <person name="McGinnis J.M."/>
            <person name="Wolfgang W.J."/>
        </authorList>
    </citation>
    <scope>NUCLEOTIDE SEQUENCE [LARGE SCALE GENOMIC DNA]</scope>
    <source>
        <strain evidence="2 4">JCM 14014</strain>
    </source>
</reference>
<dbReference type="GO" id="GO:0003677">
    <property type="term" value="F:DNA binding"/>
    <property type="evidence" value="ECO:0007669"/>
    <property type="project" value="InterPro"/>
</dbReference>
<dbReference type="RefSeq" id="WP_036744231.1">
    <property type="nucleotide sequence ID" value="NZ_FOJO01000060.1"/>
</dbReference>
<dbReference type="SUPFAM" id="SSF47413">
    <property type="entry name" value="lambda repressor-like DNA-binding domains"/>
    <property type="match status" value="1"/>
</dbReference>
<dbReference type="OrthoDB" id="7605155at2"/>
<evidence type="ECO:0000313" key="2">
    <source>
        <dbReference type="EMBL" id="KGJ01681.1"/>
    </source>
</evidence>
<reference evidence="2 4" key="2">
    <citation type="submission" date="2014-10" db="EMBL/GenBank/DDBJ databases">
        <title>Paracoccus sanguinis sp. nov., isolated from clinical specimens of New York State patients.</title>
        <authorList>
            <person name="Mingle L.A."/>
            <person name="Cole J.A."/>
            <person name="Lapierre P."/>
            <person name="Musser K.A."/>
        </authorList>
    </citation>
    <scope>NUCLEOTIDE SEQUENCE [LARGE SCALE GENOMIC DNA]</scope>
    <source>
        <strain evidence="2 4">JCM 14014</strain>
    </source>
</reference>
<dbReference type="Proteomes" id="UP000182312">
    <property type="component" value="Unassembled WGS sequence"/>
</dbReference>
<protein>
    <submittedName>
        <fullName evidence="3">Helix-turn-helix</fullName>
    </submittedName>
</protein>
<proteinExistence type="predicted"/>
<dbReference type="Gene3D" id="1.10.260.40">
    <property type="entry name" value="lambda repressor-like DNA-binding domains"/>
    <property type="match status" value="1"/>
</dbReference>